<comment type="caution">
    <text evidence="1">The sequence shown here is derived from an EMBL/GenBank/DDBJ whole genome shotgun (WGS) entry which is preliminary data.</text>
</comment>
<organism evidence="1 2">
    <name type="scientific">Candidatus Berkelbacteria bacterium CG08_land_8_20_14_0_20_39_8</name>
    <dbReference type="NCBI Taxonomy" id="1974511"/>
    <lineage>
        <taxon>Bacteria</taxon>
        <taxon>Candidatus Berkelbacteria</taxon>
    </lineage>
</organism>
<protein>
    <submittedName>
        <fullName evidence="1">Uncharacterized protein</fullName>
    </submittedName>
</protein>
<proteinExistence type="predicted"/>
<dbReference type="AlphaFoldDB" id="A0A2M6YC39"/>
<sequence length="144" mass="16677">ISEKLSIVRKHSGSYEWPDGENKSLMRIFIPLSSQIDSSAQKTQSQFGKNSVVFWQNTLPGQSSNSTVDYHRDSAINITNDSFDYQITIQKQSGIESYKWNLYLVYPQGWKPQNVEGYDATNRKIYLSNQISKDSVFRLHFIRD</sequence>
<accession>A0A2M6YC39</accession>
<evidence type="ECO:0000313" key="2">
    <source>
        <dbReference type="Proteomes" id="UP000229896"/>
    </source>
</evidence>
<feature type="non-terminal residue" evidence="1">
    <location>
        <position position="1"/>
    </location>
</feature>
<dbReference type="Proteomes" id="UP000229896">
    <property type="component" value="Unassembled WGS sequence"/>
</dbReference>
<evidence type="ECO:0000313" key="1">
    <source>
        <dbReference type="EMBL" id="PIU24267.1"/>
    </source>
</evidence>
<gene>
    <name evidence="1" type="ORF">COT12_01920</name>
</gene>
<dbReference type="EMBL" id="PEXI01000060">
    <property type="protein sequence ID" value="PIU24267.1"/>
    <property type="molecule type" value="Genomic_DNA"/>
</dbReference>
<reference evidence="2" key="1">
    <citation type="submission" date="2017-09" db="EMBL/GenBank/DDBJ databases">
        <title>Depth-based differentiation of microbial function through sediment-hosted aquifers and enrichment of novel symbionts in the deep terrestrial subsurface.</title>
        <authorList>
            <person name="Probst A.J."/>
            <person name="Ladd B."/>
            <person name="Jarett J.K."/>
            <person name="Geller-Mcgrath D.E."/>
            <person name="Sieber C.M.K."/>
            <person name="Emerson J.B."/>
            <person name="Anantharaman K."/>
            <person name="Thomas B.C."/>
            <person name="Malmstrom R."/>
            <person name="Stieglmeier M."/>
            <person name="Klingl A."/>
            <person name="Woyke T."/>
            <person name="Ryan C.M."/>
            <person name="Banfield J.F."/>
        </authorList>
    </citation>
    <scope>NUCLEOTIDE SEQUENCE [LARGE SCALE GENOMIC DNA]</scope>
</reference>
<name>A0A2M6YC39_9BACT</name>